<dbReference type="EMBL" id="WHVB01000003">
    <property type="protein sequence ID" value="KAF8484635.1"/>
    <property type="molecule type" value="Genomic_DNA"/>
</dbReference>
<feature type="domain" description="C2H2-type" evidence="8">
    <location>
        <begin position="66"/>
        <end position="96"/>
    </location>
</feature>
<dbReference type="PANTHER" id="PTHR23235">
    <property type="entry name" value="KRUEPPEL-LIKE TRANSCRIPTION FACTOR"/>
    <property type="match status" value="1"/>
</dbReference>
<feature type="domain" description="C2H2-type" evidence="8">
    <location>
        <begin position="8"/>
        <end position="35"/>
    </location>
</feature>
<feature type="domain" description="C2H2-type" evidence="8">
    <location>
        <begin position="36"/>
        <end position="65"/>
    </location>
</feature>
<evidence type="ECO:0000259" key="8">
    <source>
        <dbReference type="PROSITE" id="PS50157"/>
    </source>
</evidence>
<keyword evidence="2" id="KW-0677">Repeat</keyword>
<evidence type="ECO:0000256" key="5">
    <source>
        <dbReference type="ARBA" id="ARBA00023242"/>
    </source>
</evidence>
<feature type="region of interest" description="Disordered" evidence="7">
    <location>
        <begin position="212"/>
        <end position="235"/>
    </location>
</feature>
<dbReference type="SUPFAM" id="SSF57667">
    <property type="entry name" value="beta-beta-alpha zinc fingers"/>
    <property type="match status" value="2"/>
</dbReference>
<dbReference type="PROSITE" id="PS00028">
    <property type="entry name" value="ZINC_FINGER_C2H2_1"/>
    <property type="match status" value="4"/>
</dbReference>
<evidence type="ECO:0000256" key="6">
    <source>
        <dbReference type="PROSITE-ProRule" id="PRU00042"/>
    </source>
</evidence>
<dbReference type="GO" id="GO:0000978">
    <property type="term" value="F:RNA polymerase II cis-regulatory region sequence-specific DNA binding"/>
    <property type="evidence" value="ECO:0007669"/>
    <property type="project" value="UniProtKB-ARBA"/>
</dbReference>
<keyword evidence="3 6" id="KW-0863">Zinc-finger</keyword>
<protein>
    <recommendedName>
        <fullName evidence="8">C2H2-type domain-containing protein</fullName>
    </recommendedName>
</protein>
<feature type="compositionally biased region" description="Low complexity" evidence="7">
    <location>
        <begin position="216"/>
        <end position="235"/>
    </location>
</feature>
<dbReference type="FunFam" id="3.30.160.60:FF:000125">
    <property type="entry name" value="Putative zinc finger protein 143"/>
    <property type="match status" value="1"/>
</dbReference>
<evidence type="ECO:0000256" key="3">
    <source>
        <dbReference type="ARBA" id="ARBA00022771"/>
    </source>
</evidence>
<proteinExistence type="predicted"/>
<dbReference type="GO" id="GO:0008270">
    <property type="term" value="F:zinc ion binding"/>
    <property type="evidence" value="ECO:0007669"/>
    <property type="project" value="UniProtKB-KW"/>
</dbReference>
<gene>
    <name evidence="9" type="ORF">DFH94DRAFT_714963</name>
</gene>
<keyword evidence="4" id="KW-0862">Zinc</keyword>
<keyword evidence="10" id="KW-1185">Reference proteome</keyword>
<dbReference type="PANTHER" id="PTHR23235:SF142">
    <property type="entry name" value="ZINC FINGER PROTEIN 384"/>
    <property type="match status" value="1"/>
</dbReference>
<feature type="region of interest" description="Disordered" evidence="7">
    <location>
        <begin position="119"/>
        <end position="141"/>
    </location>
</feature>
<dbReference type="PROSITE" id="PS50157">
    <property type="entry name" value="ZINC_FINGER_C2H2_2"/>
    <property type="match status" value="3"/>
</dbReference>
<comment type="caution">
    <text evidence="9">The sequence shown here is derived from an EMBL/GenBank/DDBJ whole genome shotgun (WGS) entry which is preliminary data.</text>
</comment>
<evidence type="ECO:0000313" key="9">
    <source>
        <dbReference type="EMBL" id="KAF8484635.1"/>
    </source>
</evidence>
<evidence type="ECO:0000256" key="2">
    <source>
        <dbReference type="ARBA" id="ARBA00022737"/>
    </source>
</evidence>
<dbReference type="AlphaFoldDB" id="A0A9P5TC40"/>
<accession>A0A9P5TC40</accession>
<evidence type="ECO:0000256" key="1">
    <source>
        <dbReference type="ARBA" id="ARBA00022723"/>
    </source>
</evidence>
<dbReference type="InterPro" id="IPR036236">
    <property type="entry name" value="Znf_C2H2_sf"/>
</dbReference>
<reference evidence="9" key="1">
    <citation type="submission" date="2019-10" db="EMBL/GenBank/DDBJ databases">
        <authorList>
            <consortium name="DOE Joint Genome Institute"/>
            <person name="Kuo A."/>
            <person name="Miyauchi S."/>
            <person name="Kiss E."/>
            <person name="Drula E."/>
            <person name="Kohler A."/>
            <person name="Sanchez-Garcia M."/>
            <person name="Andreopoulos B."/>
            <person name="Barry K.W."/>
            <person name="Bonito G."/>
            <person name="Buee M."/>
            <person name="Carver A."/>
            <person name="Chen C."/>
            <person name="Cichocki N."/>
            <person name="Clum A."/>
            <person name="Culley D."/>
            <person name="Crous P.W."/>
            <person name="Fauchery L."/>
            <person name="Girlanda M."/>
            <person name="Hayes R."/>
            <person name="Keri Z."/>
            <person name="LaButti K."/>
            <person name="Lipzen A."/>
            <person name="Lombard V."/>
            <person name="Magnuson J."/>
            <person name="Maillard F."/>
            <person name="Morin E."/>
            <person name="Murat C."/>
            <person name="Nolan M."/>
            <person name="Ohm R."/>
            <person name="Pangilinan J."/>
            <person name="Pereira M."/>
            <person name="Perotto S."/>
            <person name="Peter M."/>
            <person name="Riley R."/>
            <person name="Sitrit Y."/>
            <person name="Stielow B."/>
            <person name="Szollosi G."/>
            <person name="Zifcakova L."/>
            <person name="Stursova M."/>
            <person name="Spatafora J.W."/>
            <person name="Tedersoo L."/>
            <person name="Vaario L.-M."/>
            <person name="Yamada A."/>
            <person name="Yan M."/>
            <person name="Wang P."/>
            <person name="Xu J."/>
            <person name="Bruns T."/>
            <person name="Baldrian P."/>
            <person name="Vilgalys R."/>
            <person name="Henrissat B."/>
            <person name="Grigoriev I.V."/>
            <person name="Hibbett D."/>
            <person name="Nagy L.G."/>
            <person name="Martin F.M."/>
        </authorList>
    </citation>
    <scope>NUCLEOTIDE SEQUENCE</scope>
    <source>
        <strain evidence="9">Prilba</strain>
    </source>
</reference>
<dbReference type="Proteomes" id="UP000759537">
    <property type="component" value="Unassembled WGS sequence"/>
</dbReference>
<dbReference type="GO" id="GO:0000981">
    <property type="term" value="F:DNA-binding transcription factor activity, RNA polymerase II-specific"/>
    <property type="evidence" value="ECO:0007669"/>
    <property type="project" value="TreeGrafter"/>
</dbReference>
<organism evidence="9 10">
    <name type="scientific">Russula ochroleuca</name>
    <dbReference type="NCBI Taxonomy" id="152965"/>
    <lineage>
        <taxon>Eukaryota</taxon>
        <taxon>Fungi</taxon>
        <taxon>Dikarya</taxon>
        <taxon>Basidiomycota</taxon>
        <taxon>Agaricomycotina</taxon>
        <taxon>Agaricomycetes</taxon>
        <taxon>Russulales</taxon>
        <taxon>Russulaceae</taxon>
        <taxon>Russula</taxon>
    </lineage>
</organism>
<evidence type="ECO:0000256" key="7">
    <source>
        <dbReference type="SAM" id="MobiDB-lite"/>
    </source>
</evidence>
<keyword evidence="1" id="KW-0479">Metal-binding</keyword>
<dbReference type="OrthoDB" id="654211at2759"/>
<dbReference type="SMART" id="SM00355">
    <property type="entry name" value="ZnF_C2H2"/>
    <property type="match status" value="4"/>
</dbReference>
<reference evidence="9" key="2">
    <citation type="journal article" date="2020" name="Nat. Commun.">
        <title>Large-scale genome sequencing of mycorrhizal fungi provides insights into the early evolution of symbiotic traits.</title>
        <authorList>
            <person name="Miyauchi S."/>
            <person name="Kiss E."/>
            <person name="Kuo A."/>
            <person name="Drula E."/>
            <person name="Kohler A."/>
            <person name="Sanchez-Garcia M."/>
            <person name="Morin E."/>
            <person name="Andreopoulos B."/>
            <person name="Barry K.W."/>
            <person name="Bonito G."/>
            <person name="Buee M."/>
            <person name="Carver A."/>
            <person name="Chen C."/>
            <person name="Cichocki N."/>
            <person name="Clum A."/>
            <person name="Culley D."/>
            <person name="Crous P.W."/>
            <person name="Fauchery L."/>
            <person name="Girlanda M."/>
            <person name="Hayes R.D."/>
            <person name="Keri Z."/>
            <person name="LaButti K."/>
            <person name="Lipzen A."/>
            <person name="Lombard V."/>
            <person name="Magnuson J."/>
            <person name="Maillard F."/>
            <person name="Murat C."/>
            <person name="Nolan M."/>
            <person name="Ohm R.A."/>
            <person name="Pangilinan J."/>
            <person name="Pereira M.F."/>
            <person name="Perotto S."/>
            <person name="Peter M."/>
            <person name="Pfister S."/>
            <person name="Riley R."/>
            <person name="Sitrit Y."/>
            <person name="Stielow J.B."/>
            <person name="Szollosi G."/>
            <person name="Zifcakova L."/>
            <person name="Stursova M."/>
            <person name="Spatafora J.W."/>
            <person name="Tedersoo L."/>
            <person name="Vaario L.M."/>
            <person name="Yamada A."/>
            <person name="Yan M."/>
            <person name="Wang P."/>
            <person name="Xu J."/>
            <person name="Bruns T."/>
            <person name="Baldrian P."/>
            <person name="Vilgalys R."/>
            <person name="Dunand C."/>
            <person name="Henrissat B."/>
            <person name="Grigoriev I.V."/>
            <person name="Hibbett D."/>
            <person name="Nagy L.G."/>
            <person name="Martin F.M."/>
        </authorList>
    </citation>
    <scope>NUCLEOTIDE SEQUENCE</scope>
    <source>
        <strain evidence="9">Prilba</strain>
    </source>
</reference>
<evidence type="ECO:0000313" key="10">
    <source>
        <dbReference type="Proteomes" id="UP000759537"/>
    </source>
</evidence>
<dbReference type="Pfam" id="PF00096">
    <property type="entry name" value="zf-C2H2"/>
    <property type="match status" value="2"/>
</dbReference>
<sequence length="332" mass="36203">MNASNPENVCPICKKVFSRKADCNRHLRLHAGIRPYPCEVAGCGKRFAQYTALKTHRNVHTGLKPFKCEFAGCKATFGDPSSCARHRREIHSPKKPFKCPVPGCSSSIRRLSSFKTHLKKHGLDPSTSTGSSQRDHSLTTDEEIQEGHVSMLNGNPEIQLSDLPESWNSNLDSNQFLLDPFPLLMQPDLSSVVSSGSPLLLAPSPRIASDNGQFFLSTPRSSPASSSRYSSPLASTPIMQPELTSVFSSSSPLHLTPSPRMAPDNEQFFFPTPRTSPVSSSKYSSPTATPVLTPEIGSGYLSDISAELVSSCLATAEDWTRNAWQAHGIQFV</sequence>
<dbReference type="Gene3D" id="3.30.160.60">
    <property type="entry name" value="Classic Zinc Finger"/>
    <property type="match status" value="4"/>
</dbReference>
<name>A0A9P5TC40_9AGAM</name>
<dbReference type="InterPro" id="IPR013087">
    <property type="entry name" value="Znf_C2H2_type"/>
</dbReference>
<evidence type="ECO:0000256" key="4">
    <source>
        <dbReference type="ARBA" id="ARBA00022833"/>
    </source>
</evidence>
<keyword evidence="5" id="KW-0539">Nucleus</keyword>